<keyword evidence="3" id="KW-1185">Reference proteome</keyword>
<feature type="compositionally biased region" description="Low complexity" evidence="1">
    <location>
        <begin position="19"/>
        <end position="32"/>
    </location>
</feature>
<feature type="region of interest" description="Disordered" evidence="1">
    <location>
        <begin position="1"/>
        <end position="59"/>
    </location>
</feature>
<proteinExistence type="predicted"/>
<reference evidence="2 3" key="2">
    <citation type="journal article" date="2013" name="Plant Cell Physiol.">
        <title>Rice Annotation Project Database (RAP-DB): an integrative and interactive database for rice genomics.</title>
        <authorList>
            <person name="Sakai H."/>
            <person name="Lee S.S."/>
            <person name="Tanaka T."/>
            <person name="Numa H."/>
            <person name="Kim J."/>
            <person name="Kawahara Y."/>
            <person name="Wakimoto H."/>
            <person name="Yang C.C."/>
            <person name="Iwamoto M."/>
            <person name="Abe T."/>
            <person name="Yamada Y."/>
            <person name="Muto A."/>
            <person name="Inokuchi H."/>
            <person name="Ikemura T."/>
            <person name="Matsumoto T."/>
            <person name="Sasaki T."/>
            <person name="Itoh T."/>
        </authorList>
    </citation>
    <scope>NUCLEOTIDE SEQUENCE [LARGE SCALE GENOMIC DNA]</scope>
    <source>
        <strain evidence="3">cv. Nipponbare</strain>
    </source>
</reference>
<dbReference type="Gramene" id="Os10t0381800-01">
    <property type="protein sequence ID" value="Os10t0381800-01"/>
    <property type="gene ID" value="Os10g0381800"/>
</dbReference>
<evidence type="ECO:0000256" key="1">
    <source>
        <dbReference type="SAM" id="MobiDB-lite"/>
    </source>
</evidence>
<reference evidence="3" key="1">
    <citation type="journal article" date="2005" name="Nature">
        <title>The map-based sequence of the rice genome.</title>
        <authorList>
            <consortium name="International rice genome sequencing project (IRGSP)"/>
            <person name="Matsumoto T."/>
            <person name="Wu J."/>
            <person name="Kanamori H."/>
            <person name="Katayose Y."/>
            <person name="Fujisawa M."/>
            <person name="Namiki N."/>
            <person name="Mizuno H."/>
            <person name="Yamamoto K."/>
            <person name="Antonio B.A."/>
            <person name="Baba T."/>
            <person name="Sakata K."/>
            <person name="Nagamura Y."/>
            <person name="Aoki H."/>
            <person name="Arikawa K."/>
            <person name="Arita K."/>
            <person name="Bito T."/>
            <person name="Chiden Y."/>
            <person name="Fujitsuka N."/>
            <person name="Fukunaka R."/>
            <person name="Hamada M."/>
            <person name="Harada C."/>
            <person name="Hayashi A."/>
            <person name="Hijishita S."/>
            <person name="Honda M."/>
            <person name="Hosokawa S."/>
            <person name="Ichikawa Y."/>
            <person name="Idonuma A."/>
            <person name="Iijima M."/>
            <person name="Ikeda M."/>
            <person name="Ikeno M."/>
            <person name="Ito K."/>
            <person name="Ito S."/>
            <person name="Ito T."/>
            <person name="Ito Y."/>
            <person name="Ito Y."/>
            <person name="Iwabuchi A."/>
            <person name="Kamiya K."/>
            <person name="Karasawa W."/>
            <person name="Kurita K."/>
            <person name="Katagiri S."/>
            <person name="Kikuta A."/>
            <person name="Kobayashi H."/>
            <person name="Kobayashi N."/>
            <person name="Machita K."/>
            <person name="Maehara T."/>
            <person name="Masukawa M."/>
            <person name="Mizubayashi T."/>
            <person name="Mukai Y."/>
            <person name="Nagasaki H."/>
            <person name="Nagata Y."/>
            <person name="Naito S."/>
            <person name="Nakashima M."/>
            <person name="Nakama Y."/>
            <person name="Nakamichi Y."/>
            <person name="Nakamura M."/>
            <person name="Meguro A."/>
            <person name="Negishi M."/>
            <person name="Ohta I."/>
            <person name="Ohta T."/>
            <person name="Okamoto M."/>
            <person name="Ono N."/>
            <person name="Saji S."/>
            <person name="Sakaguchi M."/>
            <person name="Sakai K."/>
            <person name="Shibata M."/>
            <person name="Shimokawa T."/>
            <person name="Song J."/>
            <person name="Takazaki Y."/>
            <person name="Terasawa K."/>
            <person name="Tsugane M."/>
            <person name="Tsuji K."/>
            <person name="Ueda S."/>
            <person name="Waki K."/>
            <person name="Yamagata H."/>
            <person name="Yamamoto M."/>
            <person name="Yamamoto S."/>
            <person name="Yamane H."/>
            <person name="Yoshiki S."/>
            <person name="Yoshihara R."/>
            <person name="Yukawa K."/>
            <person name="Zhong H."/>
            <person name="Yano M."/>
            <person name="Yuan Q."/>
            <person name="Ouyang S."/>
            <person name="Liu J."/>
            <person name="Jones K.M."/>
            <person name="Gansberger K."/>
            <person name="Moffat K."/>
            <person name="Hill J."/>
            <person name="Bera J."/>
            <person name="Fadrosh D."/>
            <person name="Jin S."/>
            <person name="Johri S."/>
            <person name="Kim M."/>
            <person name="Overton L."/>
            <person name="Reardon M."/>
            <person name="Tsitrin T."/>
            <person name="Vuong H."/>
            <person name="Weaver B."/>
            <person name="Ciecko A."/>
            <person name="Tallon L."/>
            <person name="Jackson J."/>
            <person name="Pai G."/>
            <person name="Aken S.V."/>
            <person name="Utterback T."/>
            <person name="Reidmuller S."/>
            <person name="Feldblyum T."/>
            <person name="Hsiao J."/>
            <person name="Zismann V."/>
            <person name="Iobst S."/>
            <person name="de Vazeille A.R."/>
            <person name="Buell C.R."/>
            <person name="Ying K."/>
            <person name="Li Y."/>
            <person name="Lu T."/>
            <person name="Huang Y."/>
            <person name="Zhao Q."/>
            <person name="Feng Q."/>
            <person name="Zhang L."/>
            <person name="Zhu J."/>
            <person name="Weng Q."/>
            <person name="Mu J."/>
            <person name="Lu Y."/>
            <person name="Fan D."/>
            <person name="Liu Y."/>
            <person name="Guan J."/>
            <person name="Zhang Y."/>
            <person name="Yu S."/>
            <person name="Liu X."/>
            <person name="Zhang Y."/>
            <person name="Hong G."/>
            <person name="Han B."/>
            <person name="Choisne N."/>
            <person name="Demange N."/>
            <person name="Orjeda G."/>
            <person name="Samain S."/>
            <person name="Cattolico L."/>
            <person name="Pelletier E."/>
            <person name="Couloux A."/>
            <person name="Segurens B."/>
            <person name="Wincker P."/>
            <person name="D'Hont A."/>
            <person name="Scarpelli C."/>
            <person name="Weissenbach J."/>
            <person name="Salanoubat M."/>
            <person name="Quetier F."/>
            <person name="Yu Y."/>
            <person name="Kim H.R."/>
            <person name="Rambo T."/>
            <person name="Currie J."/>
            <person name="Collura K."/>
            <person name="Luo M."/>
            <person name="Yang T."/>
            <person name="Ammiraju J.S.S."/>
            <person name="Engler F."/>
            <person name="Soderlund C."/>
            <person name="Wing R.A."/>
            <person name="Palmer L.E."/>
            <person name="de la Bastide M."/>
            <person name="Spiegel L."/>
            <person name="Nascimento L."/>
            <person name="Zutavern T."/>
            <person name="O'Shaughnessy A."/>
            <person name="Dike S."/>
            <person name="Dedhia N."/>
            <person name="Preston R."/>
            <person name="Balija V."/>
            <person name="McCombie W.R."/>
            <person name="Chow T."/>
            <person name="Chen H."/>
            <person name="Chung M."/>
            <person name="Chen C."/>
            <person name="Shaw J."/>
            <person name="Wu H."/>
            <person name="Hsiao K."/>
            <person name="Chao Y."/>
            <person name="Chu M."/>
            <person name="Cheng C."/>
            <person name="Hour A."/>
            <person name="Lee P."/>
            <person name="Lin S."/>
            <person name="Lin Y."/>
            <person name="Liou J."/>
            <person name="Liu S."/>
            <person name="Hsing Y."/>
            <person name="Raghuvanshi S."/>
            <person name="Mohanty A."/>
            <person name="Bharti A.K."/>
            <person name="Gaur A."/>
            <person name="Gupta V."/>
            <person name="Kumar D."/>
            <person name="Ravi V."/>
            <person name="Vij S."/>
            <person name="Kapur A."/>
            <person name="Khurana P."/>
            <person name="Khurana P."/>
            <person name="Khurana J.P."/>
            <person name="Tyagi A.K."/>
            <person name="Gaikwad K."/>
            <person name="Singh A."/>
            <person name="Dalal V."/>
            <person name="Srivastava S."/>
            <person name="Dixit A."/>
            <person name="Pal A.K."/>
            <person name="Ghazi I.A."/>
            <person name="Yadav M."/>
            <person name="Pandit A."/>
            <person name="Bhargava A."/>
            <person name="Sureshbabu K."/>
            <person name="Batra K."/>
            <person name="Sharma T.R."/>
            <person name="Mohapatra T."/>
            <person name="Singh N.K."/>
            <person name="Messing J."/>
            <person name="Nelson A.B."/>
            <person name="Fuks G."/>
            <person name="Kavchok S."/>
            <person name="Keizer G."/>
            <person name="Linton E."/>
            <person name="Llaca V."/>
            <person name="Song R."/>
            <person name="Tanyolac B."/>
            <person name="Young S."/>
            <person name="Ho-Il K."/>
            <person name="Hahn J.H."/>
            <person name="Sangsakoo G."/>
            <person name="Vanavichit A."/>
            <person name="de Mattos Luiz.A.T."/>
            <person name="Zimmer P.D."/>
            <person name="Malone G."/>
            <person name="Dellagostin O."/>
            <person name="de Oliveira A.C."/>
            <person name="Bevan M."/>
            <person name="Bancroft I."/>
            <person name="Minx P."/>
            <person name="Cordum H."/>
            <person name="Wilson R."/>
            <person name="Cheng Z."/>
            <person name="Jin W."/>
            <person name="Jiang J."/>
            <person name="Leong S.A."/>
            <person name="Iwama H."/>
            <person name="Gojobori T."/>
            <person name="Itoh T."/>
            <person name="Niimura Y."/>
            <person name="Fujii Y."/>
            <person name="Habara T."/>
            <person name="Sakai H."/>
            <person name="Sato Y."/>
            <person name="Wilson G."/>
            <person name="Kumar K."/>
            <person name="McCouch S."/>
            <person name="Juretic N."/>
            <person name="Hoen D."/>
            <person name="Wright S."/>
            <person name="Bruskiewich R."/>
            <person name="Bureau T."/>
            <person name="Miyao A."/>
            <person name="Hirochika H."/>
            <person name="Nishikawa T."/>
            <person name="Kadowaki K."/>
            <person name="Sugiura M."/>
            <person name="Burr B."/>
            <person name="Sasaki T."/>
        </authorList>
    </citation>
    <scope>NUCLEOTIDE SEQUENCE [LARGE SCALE GENOMIC DNA]</scope>
    <source>
        <strain evidence="3">cv. Nipponbare</strain>
    </source>
</reference>
<accession>A0A0P0XTU5</accession>
<dbReference type="PaxDb" id="39947-A0A0P0XTU5"/>
<gene>
    <name evidence="2" type="ordered locus">Os10g0381800</name>
    <name evidence="2" type="ORF">OSNPB_100381800</name>
</gene>
<organism evidence="2 3">
    <name type="scientific">Oryza sativa subsp. japonica</name>
    <name type="common">Rice</name>
    <dbReference type="NCBI Taxonomy" id="39947"/>
    <lineage>
        <taxon>Eukaryota</taxon>
        <taxon>Viridiplantae</taxon>
        <taxon>Streptophyta</taxon>
        <taxon>Embryophyta</taxon>
        <taxon>Tracheophyta</taxon>
        <taxon>Spermatophyta</taxon>
        <taxon>Magnoliopsida</taxon>
        <taxon>Liliopsida</taxon>
        <taxon>Poales</taxon>
        <taxon>Poaceae</taxon>
        <taxon>BOP clade</taxon>
        <taxon>Oryzoideae</taxon>
        <taxon>Oryzeae</taxon>
        <taxon>Oryzinae</taxon>
        <taxon>Oryza</taxon>
        <taxon>Oryza sativa</taxon>
    </lineage>
</organism>
<dbReference type="InParanoid" id="A0A0P0XTU5"/>
<name>A0A0P0XTU5_ORYSJ</name>
<dbReference type="ExpressionAtlas" id="A0A0P0XTU5">
    <property type="expression patterns" value="baseline and differential"/>
</dbReference>
<evidence type="ECO:0000313" key="2">
    <source>
        <dbReference type="EMBL" id="BAT10629.1"/>
    </source>
</evidence>
<sequence length="108" mass="11135">MRSPESPCSAPTLAPPSPSSASAALPVASRLRSGGGGRGGDGDVPTTSSACHGRRTCEEESIPLRSVEAARFRAPQPANLATPSRSMVYTHVSPPPPPPQTPISDPFY</sequence>
<dbReference type="Proteomes" id="UP000059680">
    <property type="component" value="Chromosome 10"/>
</dbReference>
<reference evidence="2 3" key="3">
    <citation type="journal article" date="2013" name="Rice">
        <title>Improvement of the Oryza sativa Nipponbare reference genome using next generation sequence and optical map data.</title>
        <authorList>
            <person name="Kawahara Y."/>
            <person name="de la Bastide M."/>
            <person name="Hamilton J.P."/>
            <person name="Kanamori H."/>
            <person name="McCombie W.R."/>
            <person name="Ouyang S."/>
            <person name="Schwartz D.C."/>
            <person name="Tanaka T."/>
            <person name="Wu J."/>
            <person name="Zhou S."/>
            <person name="Childs K.L."/>
            <person name="Davidson R.M."/>
            <person name="Lin H."/>
            <person name="Quesada-Ocampo L."/>
            <person name="Vaillancourt B."/>
            <person name="Sakai H."/>
            <person name="Lee S.S."/>
            <person name="Kim J."/>
            <person name="Numa H."/>
            <person name="Itoh T."/>
            <person name="Buell C.R."/>
            <person name="Matsumoto T."/>
        </authorList>
    </citation>
    <scope>NUCLEOTIDE SEQUENCE [LARGE SCALE GENOMIC DNA]</scope>
    <source>
        <strain evidence="3">cv. Nipponbare</strain>
    </source>
</reference>
<evidence type="ECO:0000313" key="3">
    <source>
        <dbReference type="Proteomes" id="UP000059680"/>
    </source>
</evidence>
<dbReference type="AlphaFoldDB" id="A0A0P0XTU5"/>
<feature type="compositionally biased region" description="Low complexity" evidence="1">
    <location>
        <begin position="1"/>
        <end position="12"/>
    </location>
</feature>
<dbReference type="EMBL" id="AP014966">
    <property type="protein sequence ID" value="BAT10629.1"/>
    <property type="molecule type" value="Genomic_DNA"/>
</dbReference>
<feature type="region of interest" description="Disordered" evidence="1">
    <location>
        <begin position="74"/>
        <end position="108"/>
    </location>
</feature>
<protein>
    <submittedName>
        <fullName evidence="2">Os10g0381800 protein</fullName>
    </submittedName>
</protein>